<dbReference type="EMBL" id="CM043043">
    <property type="protein sequence ID" value="KAI4566504.1"/>
    <property type="molecule type" value="Genomic_DNA"/>
</dbReference>
<comment type="caution">
    <text evidence="1">The sequence shown here is derived from an EMBL/GenBank/DDBJ whole genome shotgun (WGS) entry which is preliminary data.</text>
</comment>
<protein>
    <submittedName>
        <fullName evidence="1">Uncharacterized protein</fullName>
    </submittedName>
</protein>
<proteinExistence type="predicted"/>
<evidence type="ECO:0000313" key="2">
    <source>
        <dbReference type="Proteomes" id="UP001057279"/>
    </source>
</evidence>
<evidence type="ECO:0000313" key="1">
    <source>
        <dbReference type="EMBL" id="KAI4566504.1"/>
    </source>
</evidence>
<organism evidence="1 2">
    <name type="scientific">Ovis ammon polii x Ovis aries</name>
    <dbReference type="NCBI Taxonomy" id="2918886"/>
    <lineage>
        <taxon>Eukaryota</taxon>
        <taxon>Metazoa</taxon>
        <taxon>Chordata</taxon>
        <taxon>Craniata</taxon>
        <taxon>Vertebrata</taxon>
        <taxon>Euteleostomi</taxon>
        <taxon>Mammalia</taxon>
        <taxon>Eutheria</taxon>
        <taxon>Laurasiatheria</taxon>
        <taxon>Artiodactyla</taxon>
        <taxon>Ruminantia</taxon>
        <taxon>Pecora</taxon>
        <taxon>Bovidae</taxon>
        <taxon>Caprinae</taxon>
        <taxon>Ovis</taxon>
    </lineage>
</organism>
<name>A0ACB9UER6_9CETA</name>
<accession>A0ACB9UER6</accession>
<gene>
    <name evidence="1" type="ORF">MJG53_015181</name>
</gene>
<reference evidence="1" key="1">
    <citation type="submission" date="2022-03" db="EMBL/GenBank/DDBJ databases">
        <title>Genomic analyses of argali, domestic sheep and their hybrids provide insights into chromosomal evolution, heterosis and genetic basis of agronomic traits.</title>
        <authorList>
            <person name="Li M."/>
        </authorList>
    </citation>
    <scope>NUCLEOTIDE SEQUENCE</scope>
    <source>
        <strain evidence="1">F1 hybrid</strain>
    </source>
</reference>
<keyword evidence="2" id="KW-1185">Reference proteome</keyword>
<sequence length="127" mass="14264">MGPLHLPSQDRCPHPHQLHITSGRPPGQVRFGAMFTDSLLTVSLVDMRWMSDRLKKAQFPRVKVGDMSPRIHSSVHNYKGHQRAFAQAAPGMLSPLLTYEIARPPAAAYPVRWSILRLWAAPMTSTQ</sequence>
<dbReference type="Proteomes" id="UP001057279">
    <property type="component" value="Linkage Group LG18"/>
</dbReference>